<evidence type="ECO:0000313" key="1">
    <source>
        <dbReference type="EMBL" id="KAJ9064848.1"/>
    </source>
</evidence>
<organism evidence="1 2">
    <name type="scientific">Entomophthora muscae</name>
    <dbReference type="NCBI Taxonomy" id="34485"/>
    <lineage>
        <taxon>Eukaryota</taxon>
        <taxon>Fungi</taxon>
        <taxon>Fungi incertae sedis</taxon>
        <taxon>Zoopagomycota</taxon>
        <taxon>Entomophthoromycotina</taxon>
        <taxon>Entomophthoromycetes</taxon>
        <taxon>Entomophthorales</taxon>
        <taxon>Entomophthoraceae</taxon>
        <taxon>Entomophthora</taxon>
    </lineage>
</organism>
<keyword evidence="2" id="KW-1185">Reference proteome</keyword>
<comment type="caution">
    <text evidence="1">The sequence shown here is derived from an EMBL/GenBank/DDBJ whole genome shotgun (WGS) entry which is preliminary data.</text>
</comment>
<dbReference type="Proteomes" id="UP001165960">
    <property type="component" value="Unassembled WGS sequence"/>
</dbReference>
<proteinExistence type="predicted"/>
<sequence>MLPKIVIEEIFSLLDRKQVYELRVLCLAFYQAAFPMLLRFHSLKQVKHIDYQRFLKKNGKHVEGLIVNHFNDYKALLSSGLSMSTVFPHLRFIKRLPYDPESPECKALIEDCLQLKKLKYTGLHHWDQPVLQFFAPLLSRLDSVFITGIVWRSQDNWEPCRGLKKLIVNSLFTFGDLNQILSKVPFEVEYITREGGILPLNTTRGNHTWVYIFIGKRYHFYLRLPHSPGYSKNMKSIGLSDVSSRSFIVIEEEHVFESIMKIPDFVDYFTVYTHNNRTHIFIEKYAPKFPSLHFYCCEDILYREGLSYQAASVSLGYDSFDGRNLSNLTSDRFPNLQNLYVSDTIRLETHYNILHGPGNSPLAIDFFPHLIRFSSKAPQAEGFWPRLLEAAPKLQYIHTNHKPRNLLELKNQRPFLQFMPYQDIFGESGELSEFFNFRI</sequence>
<dbReference type="EMBL" id="QTSX02004409">
    <property type="protein sequence ID" value="KAJ9064848.1"/>
    <property type="molecule type" value="Genomic_DNA"/>
</dbReference>
<protein>
    <submittedName>
        <fullName evidence="1">Uncharacterized protein</fullName>
    </submittedName>
</protein>
<evidence type="ECO:0000313" key="2">
    <source>
        <dbReference type="Proteomes" id="UP001165960"/>
    </source>
</evidence>
<accession>A0ACC2SR72</accession>
<gene>
    <name evidence="1" type="ORF">DSO57_1025954</name>
</gene>
<reference evidence="1" key="1">
    <citation type="submission" date="2022-04" db="EMBL/GenBank/DDBJ databases">
        <title>Genome of the entomopathogenic fungus Entomophthora muscae.</title>
        <authorList>
            <person name="Elya C."/>
            <person name="Lovett B.R."/>
            <person name="Lee E."/>
            <person name="Macias A.M."/>
            <person name="Hajek A.E."/>
            <person name="De Bivort B.L."/>
            <person name="Kasson M.T."/>
            <person name="De Fine Licht H.H."/>
            <person name="Stajich J.E."/>
        </authorList>
    </citation>
    <scope>NUCLEOTIDE SEQUENCE</scope>
    <source>
        <strain evidence="1">Berkeley</strain>
    </source>
</reference>
<name>A0ACC2SR72_9FUNG</name>